<organism evidence="6 7">
    <name type="scientific">Alkalisalibacterium limincola</name>
    <dbReference type="NCBI Taxonomy" id="2699169"/>
    <lineage>
        <taxon>Bacteria</taxon>
        <taxon>Pseudomonadati</taxon>
        <taxon>Pseudomonadota</taxon>
        <taxon>Gammaproteobacteria</taxon>
        <taxon>Lysobacterales</taxon>
        <taxon>Lysobacteraceae</taxon>
        <taxon>Alkalisalibacterium</taxon>
    </lineage>
</organism>
<reference evidence="6 7" key="1">
    <citation type="submission" date="2019-08" db="EMBL/GenBank/DDBJ databases">
        <authorList>
            <person name="Karlyshev A.V."/>
        </authorList>
    </citation>
    <scope>NUCLEOTIDE SEQUENCE [LARGE SCALE GENOMIC DNA]</scope>
    <source>
        <strain evidence="6 7">Alg18-2.2</strain>
    </source>
</reference>
<dbReference type="PROSITE" id="PS00194">
    <property type="entry name" value="THIOREDOXIN_1"/>
    <property type="match status" value="1"/>
</dbReference>
<dbReference type="SUPFAM" id="SSF52833">
    <property type="entry name" value="Thioredoxin-like"/>
    <property type="match status" value="1"/>
</dbReference>
<evidence type="ECO:0000313" key="7">
    <source>
        <dbReference type="Proteomes" id="UP000321248"/>
    </source>
</evidence>
<dbReference type="InterPro" id="IPR013766">
    <property type="entry name" value="Thioredoxin_domain"/>
</dbReference>
<feature type="domain" description="Thioredoxin" evidence="5">
    <location>
        <begin position="1"/>
        <end position="113"/>
    </location>
</feature>
<dbReference type="RefSeq" id="WP_147892289.1">
    <property type="nucleotide sequence ID" value="NZ_VRTS01000009.1"/>
</dbReference>
<dbReference type="AlphaFoldDB" id="A0A5C8KLZ4"/>
<dbReference type="Gene3D" id="1.25.40.10">
    <property type="entry name" value="Tetratricopeptide repeat domain"/>
    <property type="match status" value="1"/>
</dbReference>
<dbReference type="GO" id="GO:0015035">
    <property type="term" value="F:protein-disulfide reductase activity"/>
    <property type="evidence" value="ECO:0007669"/>
    <property type="project" value="TreeGrafter"/>
</dbReference>
<dbReference type="GO" id="GO:0006950">
    <property type="term" value="P:response to stress"/>
    <property type="evidence" value="ECO:0007669"/>
    <property type="project" value="UniProtKB-ARBA"/>
</dbReference>
<proteinExistence type="predicted"/>
<dbReference type="PANTHER" id="PTHR45663:SF11">
    <property type="entry name" value="GEO12009P1"/>
    <property type="match status" value="1"/>
</dbReference>
<dbReference type="Pfam" id="PF14561">
    <property type="entry name" value="TPR_20"/>
    <property type="match status" value="1"/>
</dbReference>
<dbReference type="OrthoDB" id="9790390at2"/>
<evidence type="ECO:0000259" key="5">
    <source>
        <dbReference type="PROSITE" id="PS51352"/>
    </source>
</evidence>
<sequence>MNQPSHVFTATAATFERDVIQRSLKVPVLLEFWAEWCGPCKQLKPVLEKLARDYGGAFELALVDVDAEQQLAAALQIRSVPTVMLVKEGQLVDGFAQALPEGQLKAFLAQHGVEPEVKIAGAEALDADATAAEPEAPVDPAAEVERLRAEVAAEPDKDELKLDLALALLRAGGSTEEARALLDGLPANLATDDRARKAQARLGFARKLEGAPPRQALDARVAADPADHEARHLLGLRLIVDGESEAGLEQLIALLQADRDYGEGLPRKALIDAFTVIEDPALVSRFRRRMSSILF</sequence>
<dbReference type="GO" id="GO:0005737">
    <property type="term" value="C:cytoplasm"/>
    <property type="evidence" value="ECO:0007669"/>
    <property type="project" value="TreeGrafter"/>
</dbReference>
<dbReference type="PROSITE" id="PS51352">
    <property type="entry name" value="THIOREDOXIN_2"/>
    <property type="match status" value="1"/>
</dbReference>
<evidence type="ECO:0000256" key="2">
    <source>
        <dbReference type="ARBA" id="ARBA00022982"/>
    </source>
</evidence>
<evidence type="ECO:0000313" key="6">
    <source>
        <dbReference type="EMBL" id="TXK60496.1"/>
    </source>
</evidence>
<dbReference type="InterPro" id="IPR036249">
    <property type="entry name" value="Thioredoxin-like_sf"/>
</dbReference>
<dbReference type="Proteomes" id="UP000321248">
    <property type="component" value="Unassembled WGS sequence"/>
</dbReference>
<keyword evidence="4" id="KW-0676">Redox-active center</keyword>
<evidence type="ECO:0000256" key="4">
    <source>
        <dbReference type="ARBA" id="ARBA00023284"/>
    </source>
</evidence>
<dbReference type="PANTHER" id="PTHR45663">
    <property type="entry name" value="GEO12009P1"/>
    <property type="match status" value="1"/>
</dbReference>
<dbReference type="CDD" id="cd02956">
    <property type="entry name" value="ybbN"/>
    <property type="match status" value="1"/>
</dbReference>
<dbReference type="Gene3D" id="3.40.30.10">
    <property type="entry name" value="Glutaredoxin"/>
    <property type="match status" value="1"/>
</dbReference>
<keyword evidence="2" id="KW-0249">Electron transport</keyword>
<evidence type="ECO:0000256" key="3">
    <source>
        <dbReference type="ARBA" id="ARBA00023157"/>
    </source>
</evidence>
<dbReference type="Pfam" id="PF00085">
    <property type="entry name" value="Thioredoxin"/>
    <property type="match status" value="1"/>
</dbReference>
<dbReference type="InterPro" id="IPR011990">
    <property type="entry name" value="TPR-like_helical_dom_sf"/>
</dbReference>
<protein>
    <submittedName>
        <fullName evidence="6">Tetratricopeptide repeat protein</fullName>
    </submittedName>
</protein>
<accession>A0A5C8KLZ4</accession>
<keyword evidence="1" id="KW-0813">Transport</keyword>
<dbReference type="InterPro" id="IPR017937">
    <property type="entry name" value="Thioredoxin_CS"/>
</dbReference>
<comment type="caution">
    <text evidence="6">The sequence shown here is derived from an EMBL/GenBank/DDBJ whole genome shotgun (WGS) entry which is preliminary data.</text>
</comment>
<dbReference type="PRINTS" id="PR00421">
    <property type="entry name" value="THIOREDOXIN"/>
</dbReference>
<keyword evidence="3" id="KW-1015">Disulfide bond</keyword>
<evidence type="ECO:0000256" key="1">
    <source>
        <dbReference type="ARBA" id="ARBA00022448"/>
    </source>
</evidence>
<dbReference type="EMBL" id="VRTS01000009">
    <property type="protein sequence ID" value="TXK60496.1"/>
    <property type="molecule type" value="Genomic_DNA"/>
</dbReference>
<gene>
    <name evidence="6" type="ORF">FU658_11935</name>
</gene>
<keyword evidence="7" id="KW-1185">Reference proteome</keyword>
<name>A0A5C8KLZ4_9GAMM</name>